<comment type="caution">
    <text evidence="11">The sequence shown here is derived from an EMBL/GenBank/DDBJ whole genome shotgun (WGS) entry which is preliminary data.</text>
</comment>
<dbReference type="InterPro" id="IPR003593">
    <property type="entry name" value="AAA+_ATPase"/>
</dbReference>
<evidence type="ECO:0000259" key="10">
    <source>
        <dbReference type="PROSITE" id="PS50893"/>
    </source>
</evidence>
<dbReference type="NCBIfam" id="TIGR02673">
    <property type="entry name" value="FtsE"/>
    <property type="match status" value="1"/>
</dbReference>
<dbReference type="EMBL" id="JAJNOR010000001">
    <property type="protein sequence ID" value="MCD2491776.1"/>
    <property type="molecule type" value="Genomic_DNA"/>
</dbReference>
<evidence type="ECO:0000256" key="9">
    <source>
        <dbReference type="RuleBase" id="RU365094"/>
    </source>
</evidence>
<dbReference type="InterPro" id="IPR015854">
    <property type="entry name" value="ABC_transpr_LolD-like"/>
</dbReference>
<evidence type="ECO:0000256" key="5">
    <source>
        <dbReference type="ARBA" id="ARBA00022741"/>
    </source>
</evidence>
<dbReference type="FunFam" id="3.40.50.300:FF:000056">
    <property type="entry name" value="Cell division ATP-binding protein FtsE"/>
    <property type="match status" value="1"/>
</dbReference>
<proteinExistence type="inferred from homology"/>
<feature type="domain" description="ABC transporter" evidence="10">
    <location>
        <begin position="2"/>
        <end position="232"/>
    </location>
</feature>
<dbReference type="GO" id="GO:0005524">
    <property type="term" value="F:ATP binding"/>
    <property type="evidence" value="ECO:0007669"/>
    <property type="project" value="UniProtKB-UniRule"/>
</dbReference>
<dbReference type="GO" id="GO:0022857">
    <property type="term" value="F:transmembrane transporter activity"/>
    <property type="evidence" value="ECO:0007669"/>
    <property type="project" value="TreeGrafter"/>
</dbReference>
<dbReference type="Gene3D" id="3.40.50.300">
    <property type="entry name" value="P-loop containing nucleotide triphosphate hydrolases"/>
    <property type="match status" value="1"/>
</dbReference>
<sequence>MIEFDHVCKTYDRSTDRETKAVRDISLKIEKGEFVFIVGNSGSGKTTLIRLLLKEIDATSGNIRVGDTDITGMKRKMIPRYRRRLGVVFQDFRLLKDKNVYENVAFAQRVVVTPIREIRKRVPEVLSMVGLSSKYKSLPSQLSGGEQQRVAIARALVNRPEILLADEPTGNMDPGNAWQIMKLLEEINRMGTTVVVVTHSKEIVDRMKKRVITMKHGVIVNDKEESGYGNED</sequence>
<dbReference type="InterPro" id="IPR027417">
    <property type="entry name" value="P-loop_NTPase"/>
</dbReference>
<keyword evidence="12" id="KW-1185">Reference proteome</keyword>
<keyword evidence="6 9" id="KW-0067">ATP-binding</keyword>
<keyword evidence="5 9" id="KW-0547">Nucleotide-binding</keyword>
<keyword evidence="8 9" id="KW-0131">Cell cycle</keyword>
<dbReference type="PROSITE" id="PS50893">
    <property type="entry name" value="ABC_TRANSPORTER_2"/>
    <property type="match status" value="1"/>
</dbReference>
<dbReference type="InterPro" id="IPR005286">
    <property type="entry name" value="Cell_div_FtsE"/>
</dbReference>
<dbReference type="InterPro" id="IPR003439">
    <property type="entry name" value="ABC_transporter-like_ATP-bd"/>
</dbReference>
<dbReference type="GO" id="GO:0051301">
    <property type="term" value="P:cell division"/>
    <property type="evidence" value="ECO:0007669"/>
    <property type="project" value="UniProtKB-UniRule"/>
</dbReference>
<evidence type="ECO:0000256" key="1">
    <source>
        <dbReference type="ARBA" id="ARBA00005417"/>
    </source>
</evidence>
<dbReference type="InterPro" id="IPR017871">
    <property type="entry name" value="ABC_transporter-like_CS"/>
</dbReference>
<comment type="subcellular location">
    <subcellularLocation>
        <location evidence="9">Cell membrane</location>
        <topology evidence="9">Peripheral membrane protein</topology>
        <orientation evidence="9">Cytoplasmic side</orientation>
    </subcellularLocation>
</comment>
<evidence type="ECO:0000256" key="3">
    <source>
        <dbReference type="ARBA" id="ARBA00022475"/>
    </source>
</evidence>
<evidence type="ECO:0000256" key="7">
    <source>
        <dbReference type="ARBA" id="ARBA00023136"/>
    </source>
</evidence>
<name>A0AAP2RGW7_9FIRM</name>
<dbReference type="GO" id="GO:0016887">
    <property type="term" value="F:ATP hydrolysis activity"/>
    <property type="evidence" value="ECO:0007669"/>
    <property type="project" value="InterPro"/>
</dbReference>
<accession>A0AAP2RGW7</accession>
<dbReference type="PANTHER" id="PTHR24220:SF470">
    <property type="entry name" value="CELL DIVISION ATP-BINDING PROTEIN FTSE"/>
    <property type="match status" value="1"/>
</dbReference>
<keyword evidence="3 9" id="KW-1003">Cell membrane</keyword>
<evidence type="ECO:0000256" key="4">
    <source>
        <dbReference type="ARBA" id="ARBA00022618"/>
    </source>
</evidence>
<protein>
    <recommendedName>
        <fullName evidence="2 9">Cell division ATP-binding protein FtsE</fullName>
    </recommendedName>
</protein>
<dbReference type="AlphaFoldDB" id="A0AAP2RGW7"/>
<comment type="function">
    <text evidence="9">Part of the ABC transporter FtsEX involved in cellular division.</text>
</comment>
<keyword evidence="4 9" id="KW-0132">Cell division</keyword>
<dbReference type="RefSeq" id="WP_231061687.1">
    <property type="nucleotide sequence ID" value="NZ_JAJNOR010000001.1"/>
</dbReference>
<keyword evidence="7 9" id="KW-0472">Membrane</keyword>
<gene>
    <name evidence="9 11" type="primary">ftsE</name>
    <name evidence="11" type="ORF">LQE92_03950</name>
</gene>
<dbReference type="PANTHER" id="PTHR24220">
    <property type="entry name" value="IMPORT ATP-BINDING PROTEIN"/>
    <property type="match status" value="1"/>
</dbReference>
<evidence type="ECO:0000256" key="2">
    <source>
        <dbReference type="ARBA" id="ARBA00020019"/>
    </source>
</evidence>
<dbReference type="PROSITE" id="PS00211">
    <property type="entry name" value="ABC_TRANSPORTER_1"/>
    <property type="match status" value="1"/>
</dbReference>
<dbReference type="Pfam" id="PF00005">
    <property type="entry name" value="ABC_tran"/>
    <property type="match status" value="1"/>
</dbReference>
<evidence type="ECO:0000256" key="8">
    <source>
        <dbReference type="ARBA" id="ARBA00023306"/>
    </source>
</evidence>
<evidence type="ECO:0000313" key="12">
    <source>
        <dbReference type="Proteomes" id="UP001299265"/>
    </source>
</evidence>
<evidence type="ECO:0000256" key="6">
    <source>
        <dbReference type="ARBA" id="ARBA00022840"/>
    </source>
</evidence>
<dbReference type="Proteomes" id="UP001299265">
    <property type="component" value="Unassembled WGS sequence"/>
</dbReference>
<dbReference type="SMART" id="SM00382">
    <property type="entry name" value="AAA"/>
    <property type="match status" value="1"/>
</dbReference>
<reference evidence="11 12" key="1">
    <citation type="submission" date="2021-11" db="EMBL/GenBank/DDBJ databases">
        <title>Lacrimispora sp. nov. NSJ-141 isolated from human feces.</title>
        <authorList>
            <person name="Abdugheni R."/>
        </authorList>
    </citation>
    <scope>NUCLEOTIDE SEQUENCE [LARGE SCALE GENOMIC DNA]</scope>
    <source>
        <strain evidence="11 12">NSJ-141</strain>
    </source>
</reference>
<dbReference type="GO" id="GO:0005886">
    <property type="term" value="C:plasma membrane"/>
    <property type="evidence" value="ECO:0007669"/>
    <property type="project" value="UniProtKB-SubCell"/>
</dbReference>
<organism evidence="11 12">
    <name type="scientific">Lientehia hominis</name>
    <dbReference type="NCBI Taxonomy" id="2897778"/>
    <lineage>
        <taxon>Bacteria</taxon>
        <taxon>Bacillati</taxon>
        <taxon>Bacillota</taxon>
        <taxon>Clostridia</taxon>
        <taxon>Lachnospirales</taxon>
        <taxon>Lachnospiraceae</taxon>
        <taxon>Lientehia</taxon>
    </lineage>
</organism>
<comment type="subunit">
    <text evidence="9">Homodimer. Forms a membrane-associated complex with FtsX.</text>
</comment>
<comment type="similarity">
    <text evidence="1 9">Belongs to the ABC transporter superfamily.</text>
</comment>
<dbReference type="SUPFAM" id="SSF52540">
    <property type="entry name" value="P-loop containing nucleoside triphosphate hydrolases"/>
    <property type="match status" value="1"/>
</dbReference>
<evidence type="ECO:0000313" key="11">
    <source>
        <dbReference type="EMBL" id="MCD2491776.1"/>
    </source>
</evidence>